<sequence>MLARAESAQRAERAGLISHPVLITIHPTRRQHARPWLTKWCVFSRNVPGSESSGHPFTHPKKGAGGHAHPEMKKNRSRGTWSPGSIGHKAGYTVVRVPIHHRE</sequence>
<evidence type="ECO:0000313" key="2">
    <source>
        <dbReference type="EMBL" id="KAF4082293.1"/>
    </source>
</evidence>
<dbReference type="AlphaFoldDB" id="A0A7J6AHJ5"/>
<gene>
    <name evidence="2" type="ORF">AMELA_G00149910</name>
</gene>
<protein>
    <submittedName>
        <fullName evidence="2">Uncharacterized protein</fullName>
    </submittedName>
</protein>
<feature type="region of interest" description="Disordered" evidence="1">
    <location>
        <begin position="49"/>
        <end position="87"/>
    </location>
</feature>
<evidence type="ECO:0000313" key="3">
    <source>
        <dbReference type="Proteomes" id="UP000593565"/>
    </source>
</evidence>
<reference evidence="2 3" key="1">
    <citation type="submission" date="2020-02" db="EMBL/GenBank/DDBJ databases">
        <title>A chromosome-scale genome assembly of the black bullhead catfish (Ameiurus melas).</title>
        <authorList>
            <person name="Wen M."/>
            <person name="Zham M."/>
            <person name="Cabau C."/>
            <person name="Klopp C."/>
            <person name="Donnadieu C."/>
            <person name="Roques C."/>
            <person name="Bouchez O."/>
            <person name="Lampietro C."/>
            <person name="Jouanno E."/>
            <person name="Herpin A."/>
            <person name="Louis A."/>
            <person name="Berthelot C."/>
            <person name="Parey E."/>
            <person name="Roest-Crollius H."/>
            <person name="Braasch I."/>
            <person name="Postlethwait J."/>
            <person name="Robinson-Rechavi M."/>
            <person name="Echchiki A."/>
            <person name="Begum T."/>
            <person name="Montfort J."/>
            <person name="Schartl M."/>
            <person name="Bobe J."/>
            <person name="Guiguen Y."/>
        </authorList>
    </citation>
    <scope>NUCLEOTIDE SEQUENCE [LARGE SCALE GENOMIC DNA]</scope>
    <source>
        <strain evidence="2">M_S1</strain>
        <tissue evidence="2">Blood</tissue>
    </source>
</reference>
<dbReference type="EMBL" id="JAAGNN010000012">
    <property type="protein sequence ID" value="KAF4082293.1"/>
    <property type="molecule type" value="Genomic_DNA"/>
</dbReference>
<name>A0A7J6AHJ5_AMEME</name>
<evidence type="ECO:0000256" key="1">
    <source>
        <dbReference type="SAM" id="MobiDB-lite"/>
    </source>
</evidence>
<proteinExistence type="predicted"/>
<dbReference type="Proteomes" id="UP000593565">
    <property type="component" value="Unassembled WGS sequence"/>
</dbReference>
<comment type="caution">
    <text evidence="2">The sequence shown here is derived from an EMBL/GenBank/DDBJ whole genome shotgun (WGS) entry which is preliminary data.</text>
</comment>
<accession>A0A7J6AHJ5</accession>
<organism evidence="2 3">
    <name type="scientific">Ameiurus melas</name>
    <name type="common">Black bullhead</name>
    <name type="synonym">Silurus melas</name>
    <dbReference type="NCBI Taxonomy" id="219545"/>
    <lineage>
        <taxon>Eukaryota</taxon>
        <taxon>Metazoa</taxon>
        <taxon>Chordata</taxon>
        <taxon>Craniata</taxon>
        <taxon>Vertebrata</taxon>
        <taxon>Euteleostomi</taxon>
        <taxon>Actinopterygii</taxon>
        <taxon>Neopterygii</taxon>
        <taxon>Teleostei</taxon>
        <taxon>Ostariophysi</taxon>
        <taxon>Siluriformes</taxon>
        <taxon>Ictaluridae</taxon>
        <taxon>Ameiurus</taxon>
    </lineage>
</organism>
<keyword evidence="3" id="KW-1185">Reference proteome</keyword>